<dbReference type="AlphaFoldDB" id="A0A2T8IPH2"/>
<dbReference type="Proteomes" id="UP000243499">
    <property type="component" value="Chromosome 5"/>
</dbReference>
<dbReference type="Gramene" id="PVH39575">
    <property type="protein sequence ID" value="PVH39575"/>
    <property type="gene ID" value="PAHAL_5G538300"/>
</dbReference>
<evidence type="ECO:0000313" key="1">
    <source>
        <dbReference type="EMBL" id="PVH39575.1"/>
    </source>
</evidence>
<gene>
    <name evidence="1" type="ORF">PAHAL_5G538300</name>
</gene>
<organism evidence="1">
    <name type="scientific">Panicum hallii</name>
    <dbReference type="NCBI Taxonomy" id="206008"/>
    <lineage>
        <taxon>Eukaryota</taxon>
        <taxon>Viridiplantae</taxon>
        <taxon>Streptophyta</taxon>
        <taxon>Embryophyta</taxon>
        <taxon>Tracheophyta</taxon>
        <taxon>Spermatophyta</taxon>
        <taxon>Magnoliopsida</taxon>
        <taxon>Liliopsida</taxon>
        <taxon>Poales</taxon>
        <taxon>Poaceae</taxon>
        <taxon>PACMAD clade</taxon>
        <taxon>Panicoideae</taxon>
        <taxon>Panicodae</taxon>
        <taxon>Paniceae</taxon>
        <taxon>Panicinae</taxon>
        <taxon>Panicum</taxon>
        <taxon>Panicum sect. Panicum</taxon>
    </lineage>
</organism>
<sequence length="74" mass="8509">MWVTLIIQFSVSSLHSRTALQLSTLLASAFLAQHFFYHNMYLHMQLIIPSLSEKIFLIRKLLRLPIFSGTGTCI</sequence>
<accession>A0A2T8IPH2</accession>
<protein>
    <submittedName>
        <fullName evidence="1">Uncharacterized protein</fullName>
    </submittedName>
</protein>
<dbReference type="EMBL" id="CM008050">
    <property type="protein sequence ID" value="PVH39575.1"/>
    <property type="molecule type" value="Genomic_DNA"/>
</dbReference>
<proteinExistence type="predicted"/>
<reference evidence="1" key="1">
    <citation type="submission" date="2018-04" db="EMBL/GenBank/DDBJ databases">
        <title>WGS assembly of Panicum hallii.</title>
        <authorList>
            <person name="Lovell J."/>
            <person name="Jenkins J."/>
            <person name="Lowry D."/>
            <person name="Mamidi S."/>
            <person name="Sreedasyam A."/>
            <person name="Weng X."/>
            <person name="Barry K."/>
            <person name="Bonette J."/>
            <person name="Campitelli B."/>
            <person name="Daum C."/>
            <person name="Gordon S."/>
            <person name="Gould B."/>
            <person name="Lipzen A."/>
            <person name="Macqueen A."/>
            <person name="Palacio-Mejia J."/>
            <person name="Plott C."/>
            <person name="Shakirov E."/>
            <person name="Shu S."/>
            <person name="Yoshinaga Y."/>
            <person name="Zane M."/>
            <person name="Rokhsar D."/>
            <person name="Grimwood J."/>
            <person name="Schmutz J."/>
            <person name="Juenger T."/>
        </authorList>
    </citation>
    <scope>NUCLEOTIDE SEQUENCE [LARGE SCALE GENOMIC DNA]</scope>
    <source>
        <strain evidence="1">FIL2</strain>
    </source>
</reference>
<name>A0A2T8IPH2_9POAL</name>